<protein>
    <submittedName>
        <fullName evidence="2">Uncharacterized protein</fullName>
    </submittedName>
</protein>
<proteinExistence type="predicted"/>
<accession>A0A1Y6LZ94</accession>
<evidence type="ECO:0000313" key="2">
    <source>
        <dbReference type="EMBL" id="SMY28929.1"/>
    </source>
</evidence>
<dbReference type="AlphaFoldDB" id="A0A1Y6LZ94"/>
<dbReference type="EMBL" id="LT882686">
    <property type="protein sequence ID" value="SMY28929.1"/>
    <property type="molecule type" value="Genomic_DNA"/>
</dbReference>
<evidence type="ECO:0000313" key="3">
    <source>
        <dbReference type="Proteomes" id="UP000215453"/>
    </source>
</evidence>
<dbReference type="Proteomes" id="UP000215453">
    <property type="component" value="Chromosome 11"/>
</dbReference>
<feature type="region of interest" description="Disordered" evidence="1">
    <location>
        <begin position="385"/>
        <end position="406"/>
    </location>
</feature>
<sequence>MEGEPLKILEDLIGRTRGAYFEGDVCAVLSSSPFIVRAFEFALADLAIDCTAQYSNRDGDGDSYAERFWDVDNRQFNPEEASELATVDVKSTLIDDPFFAKVGQRRRVCAFICINASDPNYVDFVPNFFQEADSVGTDMCFDDGEELYTIVTQWKASRLPASAYGMLSPCTSPYRMPLWLLPEAIRRARAHIRGEAVYQNPWTLVSFPDWKPCTVRQTNDLKPTGKGHASACKIALDIYQAATYHSKADGTLHLDFVGLQPRLADFKLRLDDGPQRFIQHKQEGRIRGKMSLLTDVPIRRGSGKDMYWYFSPTDRFDFLFFQFEFSQLPNPVIRTEFFFLPERLIPDSWYTNNNGQANFEIDELKTHRFHKDEDGDWVSQIKEVMRQEQQPRRAGTRPSRPAAEGREAALGLADDVANPLRLTRSLATPRAHGRNLYGDVMRSKQRAFFYNFMHECAERRSGLLVCLPKTSPPGDFGLALYRWSRSEQDMWRRYHRPPQFLHTLPPGLEMVLLTYSTRHRECSYEGPSVTAAEFCRINASADNRLLIWDLGGADTTLLTMVPSSDIQPTEAQRKVLRSNLGLRSNEWRTNTPSLSSMLRTGLQASQYAIGTDVFSSKCSWGDVWRGLYEFAAADQAVEHPAGHFRTAAAYRHTITHVLTAIMQEHYLRSQTPWIATEELDDDESEG</sequence>
<gene>
    <name evidence="2" type="ORF">ZT1A5_G10375</name>
</gene>
<name>A0A1Y6LZ94_ZYMTR</name>
<organism evidence="2 3">
    <name type="scientific">Zymoseptoria tritici ST99CH_1A5</name>
    <dbReference type="NCBI Taxonomy" id="1276529"/>
    <lineage>
        <taxon>Eukaryota</taxon>
        <taxon>Fungi</taxon>
        <taxon>Dikarya</taxon>
        <taxon>Ascomycota</taxon>
        <taxon>Pezizomycotina</taxon>
        <taxon>Dothideomycetes</taxon>
        <taxon>Dothideomycetidae</taxon>
        <taxon>Mycosphaerellales</taxon>
        <taxon>Mycosphaerellaceae</taxon>
        <taxon>Zymoseptoria</taxon>
    </lineage>
</organism>
<reference evidence="2 3" key="1">
    <citation type="submission" date="2016-10" db="EMBL/GenBank/DDBJ databases">
        <authorList>
            <person name="Varghese N."/>
        </authorList>
    </citation>
    <scope>NUCLEOTIDE SEQUENCE [LARGE SCALE GENOMIC DNA]</scope>
</reference>
<evidence type="ECO:0000256" key="1">
    <source>
        <dbReference type="SAM" id="MobiDB-lite"/>
    </source>
</evidence>